<accession>A0A6A6FGC3</accession>
<name>A0A6A6FGC3_9PEZI</name>
<reference evidence="1" key="1">
    <citation type="journal article" date="2020" name="Stud. Mycol.">
        <title>101 Dothideomycetes genomes: a test case for predicting lifestyles and emergence of pathogens.</title>
        <authorList>
            <person name="Haridas S."/>
            <person name="Albert R."/>
            <person name="Binder M."/>
            <person name="Bloem J."/>
            <person name="Labutti K."/>
            <person name="Salamov A."/>
            <person name="Andreopoulos B."/>
            <person name="Baker S."/>
            <person name="Barry K."/>
            <person name="Bills G."/>
            <person name="Bluhm B."/>
            <person name="Cannon C."/>
            <person name="Castanera R."/>
            <person name="Culley D."/>
            <person name="Daum C."/>
            <person name="Ezra D."/>
            <person name="Gonzalez J."/>
            <person name="Henrissat B."/>
            <person name="Kuo A."/>
            <person name="Liang C."/>
            <person name="Lipzen A."/>
            <person name="Lutzoni F."/>
            <person name="Magnuson J."/>
            <person name="Mondo S."/>
            <person name="Nolan M."/>
            <person name="Ohm R."/>
            <person name="Pangilinan J."/>
            <person name="Park H.-J."/>
            <person name="Ramirez L."/>
            <person name="Alfaro M."/>
            <person name="Sun H."/>
            <person name="Tritt A."/>
            <person name="Yoshinaga Y."/>
            <person name="Zwiers L.-H."/>
            <person name="Turgeon B."/>
            <person name="Goodwin S."/>
            <person name="Spatafora J."/>
            <person name="Crous P."/>
            <person name="Grigoriev I."/>
        </authorList>
    </citation>
    <scope>NUCLEOTIDE SEQUENCE</scope>
    <source>
        <strain evidence="1">SCOH1-5</strain>
    </source>
</reference>
<dbReference type="OrthoDB" id="3638115at2759"/>
<sequence>MRGLFCLPLLKRSTGMNQQHDSLFFRLPPELRLEIYEDVLGATRARPLYFQRHVWSWTQHCLKQTKSRNCHRLLVTCHRMKLEVLEILYKRHELQFYTATTTSLLHQEKVRKRICKLEEYEEVLQRVRRVRIVLFIPREPCEERTLLALIAYLKVVLAERHEPLEKFTLEMCAIDATSCKPTAILYAAQGFRSIVNTQFEFQSGFSGVGSESAKEVLVQSEAKKDTSRGLDMPKEKALQELEQAWSKTQPGWYNPRLLSNSWLGTTLEV</sequence>
<proteinExistence type="predicted"/>
<gene>
    <name evidence="1" type="ORF">CERZMDRAFT_97640</name>
</gene>
<dbReference type="EMBL" id="ML992673">
    <property type="protein sequence ID" value="KAF2212364.1"/>
    <property type="molecule type" value="Genomic_DNA"/>
</dbReference>
<protein>
    <recommendedName>
        <fullName evidence="3">F-box domain-containing protein</fullName>
    </recommendedName>
</protein>
<keyword evidence="2" id="KW-1185">Reference proteome</keyword>
<dbReference type="AlphaFoldDB" id="A0A6A6FGC3"/>
<evidence type="ECO:0000313" key="1">
    <source>
        <dbReference type="EMBL" id="KAF2212364.1"/>
    </source>
</evidence>
<evidence type="ECO:0000313" key="2">
    <source>
        <dbReference type="Proteomes" id="UP000799539"/>
    </source>
</evidence>
<organism evidence="1 2">
    <name type="scientific">Cercospora zeae-maydis SCOH1-5</name>
    <dbReference type="NCBI Taxonomy" id="717836"/>
    <lineage>
        <taxon>Eukaryota</taxon>
        <taxon>Fungi</taxon>
        <taxon>Dikarya</taxon>
        <taxon>Ascomycota</taxon>
        <taxon>Pezizomycotina</taxon>
        <taxon>Dothideomycetes</taxon>
        <taxon>Dothideomycetidae</taxon>
        <taxon>Mycosphaerellales</taxon>
        <taxon>Mycosphaerellaceae</taxon>
        <taxon>Cercospora</taxon>
    </lineage>
</organism>
<dbReference type="Proteomes" id="UP000799539">
    <property type="component" value="Unassembled WGS sequence"/>
</dbReference>
<evidence type="ECO:0008006" key="3">
    <source>
        <dbReference type="Google" id="ProtNLM"/>
    </source>
</evidence>